<feature type="compositionally biased region" description="Basic and acidic residues" evidence="1">
    <location>
        <begin position="7"/>
        <end position="40"/>
    </location>
</feature>
<dbReference type="InterPro" id="IPR033194">
    <property type="entry name" value="MFAP1"/>
</dbReference>
<organism evidence="3 4">
    <name type="scientific">Trifolium subterraneum</name>
    <name type="common">Subterranean clover</name>
    <dbReference type="NCBI Taxonomy" id="3900"/>
    <lineage>
        <taxon>Eukaryota</taxon>
        <taxon>Viridiplantae</taxon>
        <taxon>Streptophyta</taxon>
        <taxon>Embryophyta</taxon>
        <taxon>Tracheophyta</taxon>
        <taxon>Spermatophyta</taxon>
        <taxon>Magnoliopsida</taxon>
        <taxon>eudicotyledons</taxon>
        <taxon>Gunneridae</taxon>
        <taxon>Pentapetalae</taxon>
        <taxon>rosids</taxon>
        <taxon>fabids</taxon>
        <taxon>Fabales</taxon>
        <taxon>Fabaceae</taxon>
        <taxon>Papilionoideae</taxon>
        <taxon>50 kb inversion clade</taxon>
        <taxon>NPAAA clade</taxon>
        <taxon>Hologalegina</taxon>
        <taxon>IRL clade</taxon>
        <taxon>Trifolieae</taxon>
        <taxon>Trifolium</taxon>
    </lineage>
</organism>
<dbReference type="AlphaFoldDB" id="A0A2Z6MG98"/>
<name>A0A2Z6MG98_TRISU</name>
<reference evidence="4" key="1">
    <citation type="journal article" date="2017" name="Front. Plant Sci.">
        <title>Climate Clever Clovers: New Paradigm to Reduce the Environmental Footprint of Ruminants by Breeding Low Methanogenic Forages Utilizing Haplotype Variation.</title>
        <authorList>
            <person name="Kaur P."/>
            <person name="Appels R."/>
            <person name="Bayer P.E."/>
            <person name="Keeble-Gagnere G."/>
            <person name="Wang J."/>
            <person name="Hirakawa H."/>
            <person name="Shirasawa K."/>
            <person name="Vercoe P."/>
            <person name="Stefanova K."/>
            <person name="Durmic Z."/>
            <person name="Nichols P."/>
            <person name="Revell C."/>
            <person name="Isobe S.N."/>
            <person name="Edwards D."/>
            <person name="Erskine W."/>
        </authorList>
    </citation>
    <scope>NUCLEOTIDE SEQUENCE [LARGE SCALE GENOMIC DNA]</scope>
    <source>
        <strain evidence="4">cv. Daliak</strain>
    </source>
</reference>
<evidence type="ECO:0000313" key="4">
    <source>
        <dbReference type="Proteomes" id="UP000242715"/>
    </source>
</evidence>
<dbReference type="InterPro" id="IPR009730">
    <property type="entry name" value="MFAP1_C"/>
</dbReference>
<dbReference type="OrthoDB" id="10265354at2759"/>
<dbReference type="Proteomes" id="UP000242715">
    <property type="component" value="Unassembled WGS sequence"/>
</dbReference>
<protein>
    <recommendedName>
        <fullName evidence="2">Micro-fibrillar-associated protein 1 C-terminal domain-containing protein</fullName>
    </recommendedName>
</protein>
<evidence type="ECO:0000256" key="1">
    <source>
        <dbReference type="SAM" id="MobiDB-lite"/>
    </source>
</evidence>
<dbReference type="EMBL" id="DF973436">
    <property type="protein sequence ID" value="GAU30831.1"/>
    <property type="molecule type" value="Genomic_DNA"/>
</dbReference>
<proteinExistence type="predicted"/>
<keyword evidence="4" id="KW-1185">Reference proteome</keyword>
<evidence type="ECO:0000259" key="2">
    <source>
        <dbReference type="Pfam" id="PF06991"/>
    </source>
</evidence>
<gene>
    <name evidence="3" type="ORF">TSUD_267510</name>
</gene>
<dbReference type="Pfam" id="PF06991">
    <property type="entry name" value="MFAP1"/>
    <property type="match status" value="1"/>
</dbReference>
<feature type="compositionally biased region" description="Basic residues" evidence="1">
    <location>
        <begin position="43"/>
        <end position="55"/>
    </location>
</feature>
<sequence>MSRIKRNRDYRDPLLKENEEVKARNTTKEEKREWERENPKPRQSSKKKKKKKKIRRFMQKYYHKGAFFRSSTDDQAANDETDNIFARDFSAPTGEDKMDKTMLPKVMQVKHFGRSGRTKWSHLVNEDTTYVHFPIC</sequence>
<dbReference type="PANTHER" id="PTHR15327">
    <property type="entry name" value="MICROFIBRIL-ASSOCIATED PROTEIN"/>
    <property type="match status" value="1"/>
</dbReference>
<accession>A0A2Z6MG98</accession>
<feature type="region of interest" description="Disordered" evidence="1">
    <location>
        <begin position="1"/>
        <end position="55"/>
    </location>
</feature>
<evidence type="ECO:0000313" key="3">
    <source>
        <dbReference type="EMBL" id="GAU30831.1"/>
    </source>
</evidence>
<feature type="domain" description="Micro-fibrillar-associated protein 1 C-terminal" evidence="2">
    <location>
        <begin position="1"/>
        <end position="128"/>
    </location>
</feature>